<comment type="similarity">
    <text evidence="1 4">Belongs to the short-chain dehydrogenases/reductases (SDR) family.</text>
</comment>
<sequence length="252" mass="26628">MAEEKTILTLITGADKGIGFATAQALGKKGQHILIGARNQERGEKAVEQLKDDGIKADFIQLDVTDKAQIKAAAAKIKADYGYLSILINNAGIAMDHHQPASELSTDTIRQDFDVNYFGLIDVTQAMIPLLKAASPAKIINVSSNMGSMGLASDPSSRFYKVNSLGYQSSKASVNFATIIFSKELADDGITVNSVNPGWTATGFGGRPEDAPAPTGMQDVATGAAQIIKMASLPMNDTTTGTFTENAGTLPW</sequence>
<proteinExistence type="inferred from homology"/>
<evidence type="ECO:0000256" key="3">
    <source>
        <dbReference type="ARBA" id="ARBA00023002"/>
    </source>
</evidence>
<gene>
    <name evidence="5" type="primary">cbr_2</name>
    <name evidence="5" type="ORF">IWT30_02044</name>
</gene>
<dbReference type="Proteomes" id="UP000198374">
    <property type="component" value="Unassembled WGS sequence"/>
</dbReference>
<dbReference type="PANTHER" id="PTHR43963">
    <property type="entry name" value="CARBONYL REDUCTASE 1-RELATED"/>
    <property type="match status" value="1"/>
</dbReference>
<keyword evidence="6" id="KW-1185">Reference proteome</keyword>
<organism evidence="5 6">
    <name type="scientific">Secundilactobacillus mixtipabuli</name>
    <dbReference type="NCBI Taxonomy" id="1435342"/>
    <lineage>
        <taxon>Bacteria</taxon>
        <taxon>Bacillati</taxon>
        <taxon>Bacillota</taxon>
        <taxon>Bacilli</taxon>
        <taxon>Lactobacillales</taxon>
        <taxon>Lactobacillaceae</taxon>
        <taxon>Secundilactobacillus</taxon>
    </lineage>
</organism>
<dbReference type="Pfam" id="PF00106">
    <property type="entry name" value="adh_short"/>
    <property type="match status" value="1"/>
</dbReference>
<dbReference type="SUPFAM" id="SSF51735">
    <property type="entry name" value="NAD(P)-binding Rossmann-fold domains"/>
    <property type="match status" value="1"/>
</dbReference>
<evidence type="ECO:0000256" key="1">
    <source>
        <dbReference type="ARBA" id="ARBA00006484"/>
    </source>
</evidence>
<accession>A0A1Z5IE33</accession>
<evidence type="ECO:0000256" key="4">
    <source>
        <dbReference type="RuleBase" id="RU000363"/>
    </source>
</evidence>
<dbReference type="PRINTS" id="PR00081">
    <property type="entry name" value="GDHRDH"/>
</dbReference>
<keyword evidence="2" id="KW-0521">NADP</keyword>
<dbReference type="AlphaFoldDB" id="A0A1Z5IE33"/>
<evidence type="ECO:0000313" key="6">
    <source>
        <dbReference type="Proteomes" id="UP000198374"/>
    </source>
</evidence>
<evidence type="ECO:0000256" key="2">
    <source>
        <dbReference type="ARBA" id="ARBA00022857"/>
    </source>
</evidence>
<dbReference type="PANTHER" id="PTHR43963:SF6">
    <property type="entry name" value="CHAIN DEHYDROGENASE FAMILY PROTEIN, PUTATIVE (AFU_ORTHOLOGUE AFUA_3G15350)-RELATED"/>
    <property type="match status" value="1"/>
</dbReference>
<keyword evidence="3" id="KW-0560">Oxidoreductase</keyword>
<dbReference type="InterPro" id="IPR002347">
    <property type="entry name" value="SDR_fam"/>
</dbReference>
<reference evidence="5 6" key="1">
    <citation type="submission" date="2015-11" db="EMBL/GenBank/DDBJ databases">
        <title>Draft genome sequences of new species of the genus Lactobacillus isolated from orchardgrass silage.</title>
        <authorList>
            <person name="Tohno M."/>
            <person name="Tanizawa Y."/>
            <person name="Arita M."/>
        </authorList>
    </citation>
    <scope>NUCLEOTIDE SEQUENCE [LARGE SCALE GENOMIC DNA]</scope>
    <source>
        <strain evidence="5 6">IWT30</strain>
    </source>
</reference>
<dbReference type="RefSeq" id="WP_089109839.1">
    <property type="nucleotide sequence ID" value="NZ_BCMF01000010.1"/>
</dbReference>
<dbReference type="EMBL" id="BCMF01000010">
    <property type="protein sequence ID" value="GAX00064.1"/>
    <property type="molecule type" value="Genomic_DNA"/>
</dbReference>
<evidence type="ECO:0000313" key="5">
    <source>
        <dbReference type="EMBL" id="GAX00064.1"/>
    </source>
</evidence>
<comment type="caution">
    <text evidence="5">The sequence shown here is derived from an EMBL/GenBank/DDBJ whole genome shotgun (WGS) entry which is preliminary data.</text>
</comment>
<protein>
    <submittedName>
        <fullName evidence="5">Carbonyl reductase</fullName>
    </submittedName>
</protein>
<name>A0A1Z5IE33_9LACO</name>
<dbReference type="Gene3D" id="3.40.50.720">
    <property type="entry name" value="NAD(P)-binding Rossmann-like Domain"/>
    <property type="match status" value="1"/>
</dbReference>
<dbReference type="OrthoDB" id="5786478at2"/>
<dbReference type="PRINTS" id="PR00080">
    <property type="entry name" value="SDRFAMILY"/>
</dbReference>
<dbReference type="GO" id="GO:0016491">
    <property type="term" value="F:oxidoreductase activity"/>
    <property type="evidence" value="ECO:0007669"/>
    <property type="project" value="UniProtKB-KW"/>
</dbReference>
<dbReference type="InterPro" id="IPR036291">
    <property type="entry name" value="NAD(P)-bd_dom_sf"/>
</dbReference>